<feature type="region of interest" description="Disordered" evidence="1">
    <location>
        <begin position="1"/>
        <end position="29"/>
    </location>
</feature>
<evidence type="ECO:0000313" key="2">
    <source>
        <dbReference type="EMBL" id="MBM9506652.1"/>
    </source>
</evidence>
<name>A0ABS2TU86_9ACTN</name>
<dbReference type="RefSeq" id="WP_205358503.1">
    <property type="nucleotide sequence ID" value="NZ_JADKYB010000009.1"/>
</dbReference>
<evidence type="ECO:0000313" key="3">
    <source>
        <dbReference type="Proteomes" id="UP000749040"/>
    </source>
</evidence>
<dbReference type="Proteomes" id="UP000749040">
    <property type="component" value="Unassembled WGS sequence"/>
</dbReference>
<evidence type="ECO:0000256" key="1">
    <source>
        <dbReference type="SAM" id="MobiDB-lite"/>
    </source>
</evidence>
<keyword evidence="3" id="KW-1185">Reference proteome</keyword>
<evidence type="ECO:0008006" key="4">
    <source>
        <dbReference type="Google" id="ProtNLM"/>
    </source>
</evidence>
<sequence>MTVASRPGGRGQWLEAEADPFAERGKHHRSEAGGMMVRRIARLAVAASAAVGLGLGFTGSANADTTVPWWAYNGNQPNWTCGGTQPWPGGVYTNSCVAVTGDYFQSVVVLTVHSTQWADATSQDMLNNTSIDQRECAGTLTYGSYVCFGPTKQGASGQTVWGLSNWKSPFASSTFSPEVTLP</sequence>
<dbReference type="EMBL" id="JADKYB010000009">
    <property type="protein sequence ID" value="MBM9506652.1"/>
    <property type="molecule type" value="Genomic_DNA"/>
</dbReference>
<protein>
    <recommendedName>
        <fullName evidence="4">Secreted protein</fullName>
    </recommendedName>
</protein>
<comment type="caution">
    <text evidence="2">The sequence shown here is derived from an EMBL/GenBank/DDBJ whole genome shotgun (WGS) entry which is preliminary data.</text>
</comment>
<proteinExistence type="predicted"/>
<organism evidence="2 3">
    <name type="scientific">Actinacidiphila acididurans</name>
    <dbReference type="NCBI Taxonomy" id="2784346"/>
    <lineage>
        <taxon>Bacteria</taxon>
        <taxon>Bacillati</taxon>
        <taxon>Actinomycetota</taxon>
        <taxon>Actinomycetes</taxon>
        <taxon>Kitasatosporales</taxon>
        <taxon>Streptomycetaceae</taxon>
        <taxon>Actinacidiphila</taxon>
    </lineage>
</organism>
<gene>
    <name evidence="2" type="ORF">ITX44_19245</name>
</gene>
<accession>A0ABS2TU86</accession>
<reference evidence="2 3" key="1">
    <citation type="submission" date="2021-01" db="EMBL/GenBank/DDBJ databases">
        <title>Streptomyces acididurans sp. nov., isolated from a peat swamp forest soil.</title>
        <authorList>
            <person name="Chantavorakit T."/>
            <person name="Duangmal K."/>
        </authorList>
    </citation>
    <scope>NUCLEOTIDE SEQUENCE [LARGE SCALE GENOMIC DNA]</scope>
    <source>
        <strain evidence="2 3">KK5PA1</strain>
    </source>
</reference>